<gene>
    <name evidence="1" type="ORF">RJ641_024669</name>
</gene>
<keyword evidence="2" id="KW-1185">Reference proteome</keyword>
<organism evidence="1 2">
    <name type="scientific">Dillenia turbinata</name>
    <dbReference type="NCBI Taxonomy" id="194707"/>
    <lineage>
        <taxon>Eukaryota</taxon>
        <taxon>Viridiplantae</taxon>
        <taxon>Streptophyta</taxon>
        <taxon>Embryophyta</taxon>
        <taxon>Tracheophyta</taxon>
        <taxon>Spermatophyta</taxon>
        <taxon>Magnoliopsida</taxon>
        <taxon>eudicotyledons</taxon>
        <taxon>Gunneridae</taxon>
        <taxon>Pentapetalae</taxon>
        <taxon>Dilleniales</taxon>
        <taxon>Dilleniaceae</taxon>
        <taxon>Dillenia</taxon>
    </lineage>
</organism>
<reference evidence="1 2" key="1">
    <citation type="submission" date="2023-12" db="EMBL/GenBank/DDBJ databases">
        <title>A high-quality genome assembly for Dillenia turbinata (Dilleniales).</title>
        <authorList>
            <person name="Chanderbali A."/>
        </authorList>
    </citation>
    <scope>NUCLEOTIDE SEQUENCE [LARGE SCALE GENOMIC DNA]</scope>
    <source>
        <strain evidence="1">LSX21</strain>
        <tissue evidence="1">Leaf</tissue>
    </source>
</reference>
<dbReference type="Proteomes" id="UP001370490">
    <property type="component" value="Unassembled WGS sequence"/>
</dbReference>
<evidence type="ECO:0000313" key="1">
    <source>
        <dbReference type="EMBL" id="KAK6943567.1"/>
    </source>
</evidence>
<name>A0AAN8W8D2_9MAGN</name>
<proteinExistence type="predicted"/>
<sequence>METEDGVRTTVFNEGDDGDASSVTVAVDDGDVMMEVGSRNNGKGDRVRVRGLHKRILAVFVGEINLIPPSNANPSLGQTDLYMVYIRVRDLERLFLVFYFSSLIAEDGSPPCGAQQIDRMSLTRQ</sequence>
<comment type="caution">
    <text evidence="1">The sequence shown here is derived from an EMBL/GenBank/DDBJ whole genome shotgun (WGS) entry which is preliminary data.</text>
</comment>
<accession>A0AAN8W8D2</accession>
<dbReference type="AlphaFoldDB" id="A0AAN8W8D2"/>
<protein>
    <submittedName>
        <fullName evidence="1">Uncharacterized protein</fullName>
    </submittedName>
</protein>
<evidence type="ECO:0000313" key="2">
    <source>
        <dbReference type="Proteomes" id="UP001370490"/>
    </source>
</evidence>
<dbReference type="EMBL" id="JBAMMX010000003">
    <property type="protein sequence ID" value="KAK6943567.1"/>
    <property type="molecule type" value="Genomic_DNA"/>
</dbReference>